<dbReference type="PROSITE" id="PS51257">
    <property type="entry name" value="PROKAR_LIPOPROTEIN"/>
    <property type="match status" value="1"/>
</dbReference>
<reference evidence="2" key="1">
    <citation type="submission" date="2023-10" db="EMBL/GenBank/DDBJ databases">
        <authorList>
            <person name="Chen Y."/>
            <person name="Shah S."/>
            <person name="Dougan E. K."/>
            <person name="Thang M."/>
            <person name="Chan C."/>
        </authorList>
    </citation>
    <scope>NUCLEOTIDE SEQUENCE [LARGE SCALE GENOMIC DNA]</scope>
</reference>
<evidence type="ECO:0000256" key="1">
    <source>
        <dbReference type="SAM" id="MobiDB-lite"/>
    </source>
</evidence>
<comment type="caution">
    <text evidence="2">The sequence shown here is derived from an EMBL/GenBank/DDBJ whole genome shotgun (WGS) entry which is preliminary data.</text>
</comment>
<evidence type="ECO:0000313" key="2">
    <source>
        <dbReference type="EMBL" id="CAK0899709.1"/>
    </source>
</evidence>
<dbReference type="EMBL" id="CAUYUJ010020649">
    <property type="protein sequence ID" value="CAK0899709.1"/>
    <property type="molecule type" value="Genomic_DNA"/>
</dbReference>
<feature type="compositionally biased region" description="Polar residues" evidence="1">
    <location>
        <begin position="470"/>
        <end position="480"/>
    </location>
</feature>
<feature type="compositionally biased region" description="Polar residues" evidence="1">
    <location>
        <begin position="328"/>
        <end position="343"/>
    </location>
</feature>
<accession>A0ABN9XNJ1</accession>
<evidence type="ECO:0000313" key="3">
    <source>
        <dbReference type="Proteomes" id="UP001189429"/>
    </source>
</evidence>
<feature type="region of interest" description="Disordered" evidence="1">
    <location>
        <begin position="192"/>
        <end position="222"/>
    </location>
</feature>
<feature type="region of interest" description="Disordered" evidence="1">
    <location>
        <begin position="254"/>
        <end position="279"/>
    </location>
</feature>
<feature type="region of interest" description="Disordered" evidence="1">
    <location>
        <begin position="301"/>
        <end position="346"/>
    </location>
</feature>
<proteinExistence type="predicted"/>
<feature type="region of interest" description="Disordered" evidence="1">
    <location>
        <begin position="470"/>
        <end position="508"/>
    </location>
</feature>
<organism evidence="2 3">
    <name type="scientific">Prorocentrum cordatum</name>
    <dbReference type="NCBI Taxonomy" id="2364126"/>
    <lineage>
        <taxon>Eukaryota</taxon>
        <taxon>Sar</taxon>
        <taxon>Alveolata</taxon>
        <taxon>Dinophyceae</taxon>
        <taxon>Prorocentrales</taxon>
        <taxon>Prorocentraceae</taxon>
        <taxon>Prorocentrum</taxon>
    </lineage>
</organism>
<sequence length="508" mass="53195">MREAKFESDVIFSYNAGISACEKGEQWQQALALLSEMRECRWHGAGGQCLHTTASGAPVRRAARLVTKDPEPERKLVDACYVAEGHKAVLPGALDLAELPLQEYGADYVCESTGAFLADPRCESTEHAEERRAIKENWRAAVVAVEMASTLRNHVLPCVTFGFIGARSSDMWWLGVSVDERGVASLVNHASSGASDLKDDEGSDSESAVPSGSPFACRGTSAVDSDTRLGTAASSSTSRLEVSLDDRGIASVISAGSSSEPSQDAAGPQTLSGRCPRGPPSAALALPAAAALAAAVAPQGSEVPAPRRVGSSSGASNHSGCRADAESLDSSKISSMRDSTITLSDPAANGPTKTIIGRSAMCERIAISTFAQCPCDEDGGLLSLGAAMHSTGECTPCKFVRSRRGCKDGVLCKLCHASHDELTRSGIRRVARRKGLQKRALFDQPMGVSQGLGDLVKNTFVHVPHPSEVAPTTLTRSRSSGGLGHVDGGGPVASAREWLDTEDTGFDE</sequence>
<feature type="compositionally biased region" description="Polar residues" evidence="1">
    <location>
        <begin position="310"/>
        <end position="319"/>
    </location>
</feature>
<keyword evidence="3" id="KW-1185">Reference proteome</keyword>
<dbReference type="Proteomes" id="UP001189429">
    <property type="component" value="Unassembled WGS sequence"/>
</dbReference>
<protein>
    <submittedName>
        <fullName evidence="2">Uncharacterized protein</fullName>
    </submittedName>
</protein>
<feature type="compositionally biased region" description="Gly residues" evidence="1">
    <location>
        <begin position="481"/>
        <end position="491"/>
    </location>
</feature>
<gene>
    <name evidence="2" type="ORF">PCOR1329_LOCUS77154</name>
</gene>
<name>A0ABN9XNJ1_9DINO</name>